<evidence type="ECO:0000313" key="2">
    <source>
        <dbReference type="EMBL" id="GAA1989781.1"/>
    </source>
</evidence>
<organism evidence="2 3">
    <name type="scientific">Microbacterium pumilum</name>
    <dbReference type="NCBI Taxonomy" id="344165"/>
    <lineage>
        <taxon>Bacteria</taxon>
        <taxon>Bacillati</taxon>
        <taxon>Actinomycetota</taxon>
        <taxon>Actinomycetes</taxon>
        <taxon>Micrococcales</taxon>
        <taxon>Microbacteriaceae</taxon>
        <taxon>Microbacterium</taxon>
    </lineage>
</organism>
<dbReference type="Proteomes" id="UP001500326">
    <property type="component" value="Unassembled WGS sequence"/>
</dbReference>
<dbReference type="EMBL" id="BAAAOH010000001">
    <property type="protein sequence ID" value="GAA1989781.1"/>
    <property type="molecule type" value="Genomic_DNA"/>
</dbReference>
<keyword evidence="3" id="KW-1185">Reference proteome</keyword>
<sequence length="63" mass="6894">MSTTTLTSMRAAMTMPTGMTTRTPTRMPKGGGTRIRMTTRPPAARTTTTTTQNREPFGSWSAR</sequence>
<gene>
    <name evidence="2" type="ORF">GCM10009777_26270</name>
</gene>
<feature type="compositionally biased region" description="Low complexity" evidence="1">
    <location>
        <begin position="38"/>
        <end position="51"/>
    </location>
</feature>
<comment type="caution">
    <text evidence="2">The sequence shown here is derived from an EMBL/GenBank/DDBJ whole genome shotgun (WGS) entry which is preliminary data.</text>
</comment>
<feature type="region of interest" description="Disordered" evidence="1">
    <location>
        <begin position="1"/>
        <end position="63"/>
    </location>
</feature>
<reference evidence="3" key="1">
    <citation type="journal article" date="2019" name="Int. J. Syst. Evol. Microbiol.">
        <title>The Global Catalogue of Microorganisms (GCM) 10K type strain sequencing project: providing services to taxonomists for standard genome sequencing and annotation.</title>
        <authorList>
            <consortium name="The Broad Institute Genomics Platform"/>
            <consortium name="The Broad Institute Genome Sequencing Center for Infectious Disease"/>
            <person name="Wu L."/>
            <person name="Ma J."/>
        </authorList>
    </citation>
    <scope>NUCLEOTIDE SEQUENCE [LARGE SCALE GENOMIC DNA]</scope>
    <source>
        <strain evidence="3">JCM 14902</strain>
    </source>
</reference>
<evidence type="ECO:0000256" key="1">
    <source>
        <dbReference type="SAM" id="MobiDB-lite"/>
    </source>
</evidence>
<protein>
    <submittedName>
        <fullName evidence="2">Uncharacterized protein</fullName>
    </submittedName>
</protein>
<evidence type="ECO:0000313" key="3">
    <source>
        <dbReference type="Proteomes" id="UP001500326"/>
    </source>
</evidence>
<name>A0ABP5E3W8_9MICO</name>
<feature type="compositionally biased region" description="Low complexity" evidence="1">
    <location>
        <begin position="13"/>
        <end position="28"/>
    </location>
</feature>
<accession>A0ABP5E3W8</accession>
<proteinExistence type="predicted"/>